<sequence>MTATAAPSEVLRQFVQLMGEGPDEAVADLVTTDAVFELPYLLPGVPPQRPGREAFVEHLRRGAAMQRFDAVDRVGVHGTDDPELAVAEYRLHGEVLATGKRFSLDMVVFARVRGGLITWSRTYSNPLDSAVAFGAVERVLSSLVANPQE</sequence>
<reference evidence="2 3" key="1">
    <citation type="journal article" date="2019" name="Int. J. Syst. Evol. Microbiol.">
        <title>The Global Catalogue of Microorganisms (GCM) 10K type strain sequencing project: providing services to taxonomists for standard genome sequencing and annotation.</title>
        <authorList>
            <consortium name="The Broad Institute Genomics Platform"/>
            <consortium name="The Broad Institute Genome Sequencing Center for Infectious Disease"/>
            <person name="Wu L."/>
            <person name="Ma J."/>
        </authorList>
    </citation>
    <scope>NUCLEOTIDE SEQUENCE [LARGE SCALE GENOMIC DNA]</scope>
    <source>
        <strain evidence="2 3">JCM 12393</strain>
    </source>
</reference>
<evidence type="ECO:0000313" key="2">
    <source>
        <dbReference type="EMBL" id="GAA1403066.1"/>
    </source>
</evidence>
<dbReference type="Pfam" id="PF12680">
    <property type="entry name" value="SnoaL_2"/>
    <property type="match status" value="1"/>
</dbReference>
<accession>A0ABN1YD74</accession>
<keyword evidence="3" id="KW-1185">Reference proteome</keyword>
<evidence type="ECO:0000259" key="1">
    <source>
        <dbReference type="Pfam" id="PF12680"/>
    </source>
</evidence>
<dbReference type="EMBL" id="BAAAKJ010000256">
    <property type="protein sequence ID" value="GAA1403066.1"/>
    <property type="molecule type" value="Genomic_DNA"/>
</dbReference>
<feature type="domain" description="SnoaL-like" evidence="1">
    <location>
        <begin position="12"/>
        <end position="118"/>
    </location>
</feature>
<comment type="caution">
    <text evidence="2">The sequence shown here is derived from an EMBL/GenBank/DDBJ whole genome shotgun (WGS) entry which is preliminary data.</text>
</comment>
<dbReference type="InterPro" id="IPR032710">
    <property type="entry name" value="NTF2-like_dom_sf"/>
</dbReference>
<evidence type="ECO:0000313" key="3">
    <source>
        <dbReference type="Proteomes" id="UP001499863"/>
    </source>
</evidence>
<gene>
    <name evidence="2" type="ORF">GCM10009639_47240</name>
</gene>
<name>A0ABN1YD74_9ACTN</name>
<organism evidence="2 3">
    <name type="scientific">Kitasatospora putterlickiae</name>
    <dbReference type="NCBI Taxonomy" id="221725"/>
    <lineage>
        <taxon>Bacteria</taxon>
        <taxon>Bacillati</taxon>
        <taxon>Actinomycetota</taxon>
        <taxon>Actinomycetes</taxon>
        <taxon>Kitasatosporales</taxon>
        <taxon>Streptomycetaceae</taxon>
        <taxon>Kitasatospora</taxon>
    </lineage>
</organism>
<protein>
    <recommendedName>
        <fullName evidence="1">SnoaL-like domain-containing protein</fullName>
    </recommendedName>
</protein>
<dbReference type="SUPFAM" id="SSF54427">
    <property type="entry name" value="NTF2-like"/>
    <property type="match status" value="1"/>
</dbReference>
<dbReference type="InterPro" id="IPR037401">
    <property type="entry name" value="SnoaL-like"/>
</dbReference>
<dbReference type="RefSeq" id="WP_344339008.1">
    <property type="nucleotide sequence ID" value="NZ_BAAAKJ010000256.1"/>
</dbReference>
<dbReference type="Gene3D" id="3.10.450.50">
    <property type="match status" value="1"/>
</dbReference>
<dbReference type="Proteomes" id="UP001499863">
    <property type="component" value="Unassembled WGS sequence"/>
</dbReference>
<proteinExistence type="predicted"/>